<feature type="domain" description="Glycosyltransferase 2-like" evidence="2">
    <location>
        <begin position="8"/>
        <end position="123"/>
    </location>
</feature>
<keyword evidence="1" id="KW-0175">Coiled coil</keyword>
<reference evidence="7 12" key="5">
    <citation type="submission" date="2023-03" db="EMBL/GenBank/DDBJ databases">
        <title>Complete genome sequence of an Enterococcus faecalis urinary isolate.</title>
        <authorList>
            <person name="Brauer A.L."/>
            <person name="Armbruster C.E."/>
        </authorList>
    </citation>
    <scope>NUCLEOTIDE SEQUENCE [LARGE SCALE GENOMIC DNA]</scope>
    <source>
        <strain evidence="7 12">3143</strain>
    </source>
</reference>
<evidence type="ECO:0000313" key="4">
    <source>
        <dbReference type="EMBL" id="QNP36766.1"/>
    </source>
</evidence>
<accession>A0A7H0FL50</accession>
<evidence type="ECO:0000313" key="5">
    <source>
        <dbReference type="EMBL" id="STP65566.1"/>
    </source>
</evidence>
<evidence type="ECO:0000313" key="8">
    <source>
        <dbReference type="Proteomes" id="UP000244140"/>
    </source>
</evidence>
<dbReference type="EMBL" id="CP060804">
    <property type="protein sequence ID" value="QNP36766.1"/>
    <property type="molecule type" value="Genomic_DNA"/>
</dbReference>
<sequence length="323" mass="38021">MKQQYTATVVMATYNGEKNILEQLDSLKNQSKKIDEVLIWDDCSTDSTVKIIENFISENKLGETWHLQINTENLGWRKNFFNLLNAATKEIVFTCDQDDIWDASKIEVMCEAFANTDVKVLVSDYTELVEPGGLAEELKKIDSVKLPNQKAEQIIFNENNLFLRRPGCVYAIRKSFIANVNLYASEMENPVHDMAMWGSSLLSDGLYIVREELIRWRKHGQSSFKKEIDLAKKQNHFEERLNTLRRRLQRTEAAKNYLNNQPHVEEFEYKDKVLSNLIKELNMRVSLLERKKIIPILCAFFKYHHKFYFSTDIYHIMKYKIRK</sequence>
<name>A0A7H0FL50_ENTFL</name>
<dbReference type="InterPro" id="IPR001173">
    <property type="entry name" value="Glyco_trans_2-like"/>
</dbReference>
<dbReference type="EMBL" id="UGIX01000001">
    <property type="protein sequence ID" value="STP65566.1"/>
    <property type="molecule type" value="Genomic_DNA"/>
</dbReference>
<dbReference type="InterPro" id="IPR029044">
    <property type="entry name" value="Nucleotide-diphossugar_trans"/>
</dbReference>
<reference evidence="5 9" key="2">
    <citation type="submission" date="2018-06" db="EMBL/GenBank/DDBJ databases">
        <authorList>
            <consortium name="Pathogen Informatics"/>
            <person name="Doyle S."/>
        </authorList>
    </citation>
    <scope>NUCLEOTIDE SEQUENCE [LARGE SCALE GENOMIC DNA]</scope>
    <source>
        <strain evidence="5 9">NCTC13379</strain>
    </source>
</reference>
<gene>
    <name evidence="3" type="ORF">DAI13_10905</name>
    <name evidence="4" type="ORF">H9Q64_09805</name>
    <name evidence="5" type="ORF">NCTC13379_01676</name>
    <name evidence="7" type="ORF">P0083_10340</name>
    <name evidence="6" type="ORF">P0D81_06955</name>
</gene>
<dbReference type="PANTHER" id="PTHR22916:SF3">
    <property type="entry name" value="UDP-GLCNAC:BETAGAL BETA-1,3-N-ACETYLGLUCOSAMINYLTRANSFERASE-LIKE PROTEIN 1"/>
    <property type="match status" value="1"/>
</dbReference>
<dbReference type="EMBL" id="CP119159">
    <property type="protein sequence ID" value="WEH23756.1"/>
    <property type="molecule type" value="Genomic_DNA"/>
</dbReference>
<evidence type="ECO:0000313" key="6">
    <source>
        <dbReference type="EMBL" id="WEH23756.1"/>
    </source>
</evidence>
<dbReference type="PANTHER" id="PTHR22916">
    <property type="entry name" value="GLYCOSYLTRANSFERASE"/>
    <property type="match status" value="1"/>
</dbReference>
<reference evidence="4 10" key="3">
    <citation type="submission" date="2020-08" db="EMBL/GenBank/DDBJ databases">
        <title>Enterococcus faecalis SF28073 genome assembly.</title>
        <authorList>
            <person name="Duerkop B.A."/>
            <person name="Johnson C.N."/>
        </authorList>
    </citation>
    <scope>NUCLEOTIDE SEQUENCE [LARGE SCALE GENOMIC DNA]</scope>
    <source>
        <strain evidence="4 10">SF28073</strain>
    </source>
</reference>
<evidence type="ECO:0000313" key="3">
    <source>
        <dbReference type="EMBL" id="PTN78232.1"/>
    </source>
</evidence>
<dbReference type="GO" id="GO:0016758">
    <property type="term" value="F:hexosyltransferase activity"/>
    <property type="evidence" value="ECO:0007669"/>
    <property type="project" value="UniProtKB-ARBA"/>
</dbReference>
<dbReference type="RefSeq" id="WP_002383749.1">
    <property type="nucleotide sequence ID" value="NZ_AP031218.1"/>
</dbReference>
<dbReference type="SUPFAM" id="SSF53448">
    <property type="entry name" value="Nucleotide-diphospho-sugar transferases"/>
    <property type="match status" value="1"/>
</dbReference>
<protein>
    <submittedName>
        <fullName evidence="4">Glycosyltransferase family 2 protein</fullName>
    </submittedName>
    <submittedName>
        <fullName evidence="5">N-glycosyltransferase</fullName>
    </submittedName>
</protein>
<evidence type="ECO:0000313" key="9">
    <source>
        <dbReference type="Proteomes" id="UP000254396"/>
    </source>
</evidence>
<proteinExistence type="predicted"/>
<dbReference type="Proteomes" id="UP000254396">
    <property type="component" value="Unassembled WGS sequence"/>
</dbReference>
<reference evidence="3 8" key="1">
    <citation type="submission" date="2018-04" db="EMBL/GenBank/DDBJ databases">
        <authorList>
            <person name="Van Tyne D."/>
        </authorList>
    </citation>
    <scope>NUCLEOTIDE SEQUENCE [LARGE SCALE GENOMIC DNA]</scope>
    <source>
        <strain evidence="3 8">B2535</strain>
    </source>
</reference>
<feature type="coiled-coil region" evidence="1">
    <location>
        <begin position="234"/>
        <end position="261"/>
    </location>
</feature>
<dbReference type="CDD" id="cd04196">
    <property type="entry name" value="GT_2_like_d"/>
    <property type="match status" value="1"/>
</dbReference>
<dbReference type="Proteomes" id="UP001221642">
    <property type="component" value="Chromosome"/>
</dbReference>
<evidence type="ECO:0000313" key="10">
    <source>
        <dbReference type="Proteomes" id="UP000516122"/>
    </source>
</evidence>
<dbReference type="Proteomes" id="UP001222182">
    <property type="component" value="Chromosome"/>
</dbReference>
<evidence type="ECO:0000256" key="1">
    <source>
        <dbReference type="SAM" id="Coils"/>
    </source>
</evidence>
<organism evidence="4 10">
    <name type="scientific">Enterococcus faecalis</name>
    <name type="common">Streptococcus faecalis</name>
    <dbReference type="NCBI Taxonomy" id="1351"/>
    <lineage>
        <taxon>Bacteria</taxon>
        <taxon>Bacillati</taxon>
        <taxon>Bacillota</taxon>
        <taxon>Bacilli</taxon>
        <taxon>Lactobacillales</taxon>
        <taxon>Enterococcaceae</taxon>
        <taxon>Enterococcus</taxon>
    </lineage>
</organism>
<dbReference type="AlphaFoldDB" id="A0A7H0FL50"/>
<dbReference type="Proteomes" id="UP000516122">
    <property type="component" value="Chromosome"/>
</dbReference>
<keyword evidence="4" id="KW-0808">Transferase</keyword>
<dbReference type="Pfam" id="PF00535">
    <property type="entry name" value="Glycos_transf_2"/>
    <property type="match status" value="1"/>
</dbReference>
<evidence type="ECO:0000313" key="11">
    <source>
        <dbReference type="Proteomes" id="UP001221642"/>
    </source>
</evidence>
<dbReference type="Proteomes" id="UP000244140">
    <property type="component" value="Unassembled WGS sequence"/>
</dbReference>
<evidence type="ECO:0000259" key="2">
    <source>
        <dbReference type="Pfam" id="PF00535"/>
    </source>
</evidence>
<evidence type="ECO:0000313" key="7">
    <source>
        <dbReference type="EMBL" id="WER41725.1"/>
    </source>
</evidence>
<reference evidence="6 11" key="4">
    <citation type="submission" date="2023-02" db="EMBL/GenBank/DDBJ databases">
        <title>Results of the 2020 Genomic Proficiency Test for the network of European Union Reference Laboratory for Antimicrobial Resistance assessing whole genome sequencing capacities.</title>
        <authorList>
            <person name="Hoffmann M."/>
            <person name="Luo Y."/>
            <person name="Sorensen L.H."/>
            <person name="Pedersen S.K."/>
            <person name="Hendriksen R.S."/>
        </authorList>
    </citation>
    <scope>NUCLEOTIDE SEQUENCE [LARGE SCALE GENOMIC DNA]</scope>
    <source>
        <strain evidence="6 11">GENOMIC22-006</strain>
    </source>
</reference>
<dbReference type="Gene3D" id="3.90.550.10">
    <property type="entry name" value="Spore Coat Polysaccharide Biosynthesis Protein SpsA, Chain A"/>
    <property type="match status" value="1"/>
</dbReference>
<dbReference type="EMBL" id="CP119528">
    <property type="protein sequence ID" value="WER41725.1"/>
    <property type="molecule type" value="Genomic_DNA"/>
</dbReference>
<evidence type="ECO:0000313" key="12">
    <source>
        <dbReference type="Proteomes" id="UP001222182"/>
    </source>
</evidence>
<dbReference type="EMBL" id="PZZH01000001">
    <property type="protein sequence ID" value="PTN78232.1"/>
    <property type="molecule type" value="Genomic_DNA"/>
</dbReference>